<dbReference type="AlphaFoldDB" id="A0AAD4JJL9"/>
<proteinExistence type="predicted"/>
<evidence type="ECO:0000259" key="2">
    <source>
        <dbReference type="Pfam" id="PF03078"/>
    </source>
</evidence>
<evidence type="ECO:0000256" key="1">
    <source>
        <dbReference type="SAM" id="MobiDB-lite"/>
    </source>
</evidence>
<feature type="region of interest" description="Disordered" evidence="1">
    <location>
        <begin position="1"/>
        <end position="46"/>
    </location>
</feature>
<name>A0AAD4JJL9_PERFH</name>
<keyword evidence="4" id="KW-1185">Reference proteome</keyword>
<reference evidence="3 4" key="1">
    <citation type="journal article" date="2021" name="Nat. Commun.">
        <title>Incipient diploidization of the medicinal plant Perilla within 10,000 years.</title>
        <authorList>
            <person name="Zhang Y."/>
            <person name="Shen Q."/>
            <person name="Leng L."/>
            <person name="Zhang D."/>
            <person name="Chen S."/>
            <person name="Shi Y."/>
            <person name="Ning Z."/>
            <person name="Chen S."/>
        </authorList>
    </citation>
    <scope>NUCLEOTIDE SEQUENCE [LARGE SCALE GENOMIC DNA]</scope>
    <source>
        <strain evidence="4">cv. PC099</strain>
    </source>
</reference>
<feature type="compositionally biased region" description="Polar residues" evidence="1">
    <location>
        <begin position="119"/>
        <end position="136"/>
    </location>
</feature>
<feature type="domain" description="Arabidopsis retrotransposon Orf1 C-terminal" evidence="2">
    <location>
        <begin position="168"/>
        <end position="338"/>
    </location>
</feature>
<dbReference type="EMBL" id="SDAM02000048">
    <property type="protein sequence ID" value="KAH6834529.1"/>
    <property type="molecule type" value="Genomic_DNA"/>
</dbReference>
<comment type="caution">
    <text evidence="3">The sequence shown here is derived from an EMBL/GenBank/DDBJ whole genome shotgun (WGS) entry which is preliminary data.</text>
</comment>
<sequence length="485" mass="54771">MVRMRVASNAVNPSKRHHHDEDSLPSTPPARRTRAATAVVDSKKKKNQLAVMSNVNEIQPMLDAPADSLSMSASQRLKIAEIRDNSQFSSEDSKDQSDQRSIPSHISDDDFEIFPPSHTLASGRSTEPNSVSLKSSSSITHQGNAIIHPPNFTDPHHKARYEALLLHKVSSSKFFDFELLRVLKVDETVMECFANIGWSNLLSLPHECYLDLCLEFFASFTFTIPSNYTLATPELICFQLMGEAFELSINEFNYYLRMVQPDNWRNDEHKRADCVVPVNFKDSMDAKWCDLSDVQNFNPGVSKSWEIKDHALQLCHRFIAYIIFSRKDGTNVVSTPELFILCSMCQKRRLNFGFMLTANIRHIVSYKTRALAFGPFVTLLASTLKSFKPNECVSDSLFKARYFNTSCLQAMKILELDSEGNPYFCTPGVKTSSEILSLSTGAPVSSQDNTVSPQDPNDVAKRLDRIEAALKAYFDHIGFKYQFPN</sequence>
<accession>A0AAD4JJL9</accession>
<protein>
    <recommendedName>
        <fullName evidence="2">Arabidopsis retrotransposon Orf1 C-terminal domain-containing protein</fullName>
    </recommendedName>
</protein>
<feature type="region of interest" description="Disordered" evidence="1">
    <location>
        <begin position="82"/>
        <end position="136"/>
    </location>
</feature>
<evidence type="ECO:0000313" key="4">
    <source>
        <dbReference type="Proteomes" id="UP001190926"/>
    </source>
</evidence>
<dbReference type="Pfam" id="PF03078">
    <property type="entry name" value="ATHILA"/>
    <property type="match status" value="1"/>
</dbReference>
<dbReference type="InterPro" id="IPR004312">
    <property type="entry name" value="ATHILA_Orf1_C"/>
</dbReference>
<gene>
    <name evidence="3" type="ORF">C2S53_004111</name>
</gene>
<dbReference type="Proteomes" id="UP001190926">
    <property type="component" value="Unassembled WGS sequence"/>
</dbReference>
<evidence type="ECO:0000313" key="3">
    <source>
        <dbReference type="EMBL" id="KAH6834529.1"/>
    </source>
</evidence>
<organism evidence="3 4">
    <name type="scientific">Perilla frutescens var. hirtella</name>
    <name type="common">Perilla citriodora</name>
    <name type="synonym">Perilla setoyensis</name>
    <dbReference type="NCBI Taxonomy" id="608512"/>
    <lineage>
        <taxon>Eukaryota</taxon>
        <taxon>Viridiplantae</taxon>
        <taxon>Streptophyta</taxon>
        <taxon>Embryophyta</taxon>
        <taxon>Tracheophyta</taxon>
        <taxon>Spermatophyta</taxon>
        <taxon>Magnoliopsida</taxon>
        <taxon>eudicotyledons</taxon>
        <taxon>Gunneridae</taxon>
        <taxon>Pentapetalae</taxon>
        <taxon>asterids</taxon>
        <taxon>lamiids</taxon>
        <taxon>Lamiales</taxon>
        <taxon>Lamiaceae</taxon>
        <taxon>Nepetoideae</taxon>
        <taxon>Elsholtzieae</taxon>
        <taxon>Perilla</taxon>
    </lineage>
</organism>